<dbReference type="AlphaFoldDB" id="A0A7W3TF66"/>
<dbReference type="Proteomes" id="UP000538929">
    <property type="component" value="Unassembled WGS sequence"/>
</dbReference>
<sequence>MPIDPTDPETIEELEGADAKAPPEDVEAPLADAFEQRAELFPERDEPLVAAGDEVNPADLAEQARVVAQEDEDYR</sequence>
<dbReference type="RefSeq" id="WP_182607167.1">
    <property type="nucleotide sequence ID" value="NZ_VKHT01000583.1"/>
</dbReference>
<gene>
    <name evidence="2" type="ORF">FNQ90_16815</name>
</gene>
<protein>
    <submittedName>
        <fullName evidence="2">Uncharacterized protein</fullName>
    </submittedName>
</protein>
<evidence type="ECO:0000313" key="2">
    <source>
        <dbReference type="EMBL" id="MBB0245719.1"/>
    </source>
</evidence>
<evidence type="ECO:0000313" key="3">
    <source>
        <dbReference type="Proteomes" id="UP000538929"/>
    </source>
</evidence>
<keyword evidence="3" id="KW-1185">Reference proteome</keyword>
<evidence type="ECO:0000256" key="1">
    <source>
        <dbReference type="SAM" id="MobiDB-lite"/>
    </source>
</evidence>
<proteinExistence type="predicted"/>
<feature type="region of interest" description="Disordered" evidence="1">
    <location>
        <begin position="1"/>
        <end position="25"/>
    </location>
</feature>
<comment type="caution">
    <text evidence="2">The sequence shown here is derived from an EMBL/GenBank/DDBJ whole genome shotgun (WGS) entry which is preliminary data.</text>
</comment>
<dbReference type="EMBL" id="VKHT01000583">
    <property type="protein sequence ID" value="MBB0245719.1"/>
    <property type="molecule type" value="Genomic_DNA"/>
</dbReference>
<accession>A0A7W3TF66</accession>
<organism evidence="2 3">
    <name type="scientific">Streptomyces alkaliphilus</name>
    <dbReference type="NCBI Taxonomy" id="1472722"/>
    <lineage>
        <taxon>Bacteria</taxon>
        <taxon>Bacillati</taxon>
        <taxon>Actinomycetota</taxon>
        <taxon>Actinomycetes</taxon>
        <taxon>Kitasatosporales</taxon>
        <taxon>Streptomycetaceae</taxon>
        <taxon>Streptomyces</taxon>
    </lineage>
</organism>
<name>A0A7W3TF66_9ACTN</name>
<reference evidence="3" key="1">
    <citation type="submission" date="2019-10" db="EMBL/GenBank/DDBJ databases">
        <title>Streptomyces sp. nov., a novel actinobacterium isolated from alkaline environment.</title>
        <authorList>
            <person name="Golinska P."/>
        </authorList>
    </citation>
    <scope>NUCLEOTIDE SEQUENCE [LARGE SCALE GENOMIC DNA]</scope>
    <source>
        <strain evidence="3">DSM 42118</strain>
    </source>
</reference>
<feature type="compositionally biased region" description="Acidic residues" evidence="1">
    <location>
        <begin position="1"/>
        <end position="16"/>
    </location>
</feature>